<dbReference type="AlphaFoldDB" id="A0A392TN16"/>
<evidence type="ECO:0000313" key="2">
    <source>
        <dbReference type="Proteomes" id="UP000265520"/>
    </source>
</evidence>
<accession>A0A392TN16</accession>
<feature type="non-terminal residue" evidence="1">
    <location>
        <position position="24"/>
    </location>
</feature>
<proteinExistence type="predicted"/>
<keyword evidence="2" id="KW-1185">Reference proteome</keyword>
<name>A0A392TN16_9FABA</name>
<sequence length="24" mass="2491">MEIDANEIGVLSESNLIGSGGTRK</sequence>
<dbReference type="Proteomes" id="UP000265520">
    <property type="component" value="Unassembled WGS sequence"/>
</dbReference>
<reference evidence="1 2" key="1">
    <citation type="journal article" date="2018" name="Front. Plant Sci.">
        <title>Red Clover (Trifolium pratense) and Zigzag Clover (T. medium) - A Picture of Genomic Similarities and Differences.</title>
        <authorList>
            <person name="Dluhosova J."/>
            <person name="Istvanek J."/>
            <person name="Nedelnik J."/>
            <person name="Repkova J."/>
        </authorList>
    </citation>
    <scope>NUCLEOTIDE SEQUENCE [LARGE SCALE GENOMIC DNA]</scope>
    <source>
        <strain evidence="2">cv. 10/8</strain>
        <tissue evidence="1">Leaf</tissue>
    </source>
</reference>
<protein>
    <submittedName>
        <fullName evidence="1">Uncharacterized protein</fullName>
    </submittedName>
</protein>
<dbReference type="EMBL" id="LXQA010611064">
    <property type="protein sequence ID" value="MCI62014.1"/>
    <property type="molecule type" value="Genomic_DNA"/>
</dbReference>
<organism evidence="1 2">
    <name type="scientific">Trifolium medium</name>
    <dbReference type="NCBI Taxonomy" id="97028"/>
    <lineage>
        <taxon>Eukaryota</taxon>
        <taxon>Viridiplantae</taxon>
        <taxon>Streptophyta</taxon>
        <taxon>Embryophyta</taxon>
        <taxon>Tracheophyta</taxon>
        <taxon>Spermatophyta</taxon>
        <taxon>Magnoliopsida</taxon>
        <taxon>eudicotyledons</taxon>
        <taxon>Gunneridae</taxon>
        <taxon>Pentapetalae</taxon>
        <taxon>rosids</taxon>
        <taxon>fabids</taxon>
        <taxon>Fabales</taxon>
        <taxon>Fabaceae</taxon>
        <taxon>Papilionoideae</taxon>
        <taxon>50 kb inversion clade</taxon>
        <taxon>NPAAA clade</taxon>
        <taxon>Hologalegina</taxon>
        <taxon>IRL clade</taxon>
        <taxon>Trifolieae</taxon>
        <taxon>Trifolium</taxon>
    </lineage>
</organism>
<evidence type="ECO:0000313" key="1">
    <source>
        <dbReference type="EMBL" id="MCI62014.1"/>
    </source>
</evidence>
<comment type="caution">
    <text evidence="1">The sequence shown here is derived from an EMBL/GenBank/DDBJ whole genome shotgun (WGS) entry which is preliminary data.</text>
</comment>